<evidence type="ECO:0000256" key="8">
    <source>
        <dbReference type="ARBA" id="ARBA00022989"/>
    </source>
</evidence>
<keyword evidence="6 10" id="KW-0812">Transmembrane</keyword>
<evidence type="ECO:0000256" key="3">
    <source>
        <dbReference type="ARBA" id="ARBA00009843"/>
    </source>
</evidence>
<feature type="domain" description="Citrate transporter-like" evidence="11">
    <location>
        <begin position="26"/>
        <end position="345"/>
    </location>
</feature>
<comment type="subcellular location">
    <subcellularLocation>
        <location evidence="1">Cell membrane</location>
        <topology evidence="1">Multi-pass membrane protein</topology>
    </subcellularLocation>
</comment>
<dbReference type="InterPro" id="IPR004680">
    <property type="entry name" value="Cit_transptr-like_dom"/>
</dbReference>
<keyword evidence="8 10" id="KW-1133">Transmembrane helix</keyword>
<dbReference type="PANTHER" id="PTHR43302:SF5">
    <property type="entry name" value="TRANSPORTER ARSB-RELATED"/>
    <property type="match status" value="1"/>
</dbReference>
<keyword evidence="5" id="KW-1003">Cell membrane</keyword>
<dbReference type="PRINTS" id="PR00758">
    <property type="entry name" value="ARSENICPUMP"/>
</dbReference>
<feature type="transmembrane region" description="Helical" evidence="10">
    <location>
        <begin position="31"/>
        <end position="47"/>
    </location>
</feature>
<evidence type="ECO:0000259" key="11">
    <source>
        <dbReference type="Pfam" id="PF03600"/>
    </source>
</evidence>
<dbReference type="EMBL" id="BSDI01000049">
    <property type="protein sequence ID" value="GLI01758.1"/>
    <property type="molecule type" value="Genomic_DNA"/>
</dbReference>
<keyword evidence="13" id="KW-1185">Reference proteome</keyword>
<evidence type="ECO:0000256" key="7">
    <source>
        <dbReference type="ARBA" id="ARBA00022849"/>
    </source>
</evidence>
<keyword evidence="9 10" id="KW-0472">Membrane</keyword>
<organism evidence="12 13">
    <name type="scientific">Phytohabitans aurantiacus</name>
    <dbReference type="NCBI Taxonomy" id="3016789"/>
    <lineage>
        <taxon>Bacteria</taxon>
        <taxon>Bacillati</taxon>
        <taxon>Actinomycetota</taxon>
        <taxon>Actinomycetes</taxon>
        <taxon>Micromonosporales</taxon>
        <taxon>Micromonosporaceae</taxon>
    </lineage>
</organism>
<evidence type="ECO:0000256" key="6">
    <source>
        <dbReference type="ARBA" id="ARBA00022692"/>
    </source>
</evidence>
<dbReference type="InterPro" id="IPR000802">
    <property type="entry name" value="Arsenical_pump_ArsB"/>
</dbReference>
<feature type="transmembrane region" description="Helical" evidence="10">
    <location>
        <begin position="139"/>
        <end position="156"/>
    </location>
</feature>
<sequence length="416" mass="42360">MHLDAAAGLLVLAGVLGFAVARPRGLPEAVAAVPGAALVVAFGLVSWSQVRDEVVALAPTVGFLAAVLVLAHLADEHGVFGYAGEVIGGLSRGSPRRLLRLVFVLASIVTAVLSLDATVVLLTPVLLSTATRIGVRPRPHLYACGHLANTASLLLPVSNLTNLLAFDASGLSFTRFAALMAAPWLAVVAVEYAVLRRVFAADLGTPAPATTPAATPRTPPPWYAIGVLAATLAGFALSEPIGVHPAWIAAAGAIGLAVPRLTSTPAAEARRLVSAANLPFGAFVFALGVVVLAVRAGPVGDAVDHLVPGHAGLLGMLGAAVLAAVLANLVNNLPATLMLVPLVAHQPGLVLAVLLGVNIGPNLTYVGSLATLLWRQVLHSRDHPPGAGEFLRLGALTVPACLLAGVATLWASLRVF</sequence>
<feature type="transmembrane region" description="Helical" evidence="10">
    <location>
        <begin position="309"/>
        <end position="330"/>
    </location>
</feature>
<feature type="transmembrane region" description="Helical" evidence="10">
    <location>
        <begin position="275"/>
        <end position="297"/>
    </location>
</feature>
<gene>
    <name evidence="12" type="ORF">Pa4123_70340</name>
</gene>
<dbReference type="PANTHER" id="PTHR43302">
    <property type="entry name" value="TRANSPORTER ARSB-RELATED"/>
    <property type="match status" value="1"/>
</dbReference>
<dbReference type="Pfam" id="PF03600">
    <property type="entry name" value="CitMHS"/>
    <property type="match status" value="1"/>
</dbReference>
<evidence type="ECO:0000256" key="10">
    <source>
        <dbReference type="SAM" id="Phobius"/>
    </source>
</evidence>
<evidence type="ECO:0000256" key="5">
    <source>
        <dbReference type="ARBA" id="ARBA00022475"/>
    </source>
</evidence>
<accession>A0ABQ5R6C2</accession>
<protein>
    <submittedName>
        <fullName evidence="12">Arsenic transporter</fullName>
    </submittedName>
</protein>
<comment type="similarity">
    <text evidence="2">Belongs to the ArsB family.</text>
</comment>
<keyword evidence="7" id="KW-0059">Arsenical resistance</keyword>
<evidence type="ECO:0000256" key="4">
    <source>
        <dbReference type="ARBA" id="ARBA00022448"/>
    </source>
</evidence>
<comment type="caution">
    <text evidence="12">The sequence shown here is derived from an EMBL/GenBank/DDBJ whole genome shotgun (WGS) entry which is preliminary data.</text>
</comment>
<feature type="transmembrane region" description="Helical" evidence="10">
    <location>
        <begin position="176"/>
        <end position="195"/>
    </location>
</feature>
<keyword evidence="4" id="KW-0813">Transport</keyword>
<dbReference type="RefSeq" id="WP_281903037.1">
    <property type="nucleotide sequence ID" value="NZ_BSDI01000049.1"/>
</dbReference>
<evidence type="ECO:0000256" key="2">
    <source>
        <dbReference type="ARBA" id="ARBA00006433"/>
    </source>
</evidence>
<reference evidence="12" key="1">
    <citation type="submission" date="2022-12" db="EMBL/GenBank/DDBJ databases">
        <title>New Phytohabitans aurantiacus sp. RD004123 nov., an actinomycete isolated from soil.</title>
        <authorList>
            <person name="Triningsih D.W."/>
            <person name="Harunari E."/>
            <person name="Igarashi Y."/>
        </authorList>
    </citation>
    <scope>NUCLEOTIDE SEQUENCE</scope>
    <source>
        <strain evidence="12">RD004123</strain>
    </source>
</reference>
<evidence type="ECO:0000256" key="9">
    <source>
        <dbReference type="ARBA" id="ARBA00023136"/>
    </source>
</evidence>
<comment type="similarity">
    <text evidence="3">Belongs to the CitM (TC 2.A.11) transporter family.</text>
</comment>
<feature type="transmembrane region" description="Helical" evidence="10">
    <location>
        <begin position="390"/>
        <end position="413"/>
    </location>
</feature>
<feature type="transmembrane region" description="Helical" evidence="10">
    <location>
        <begin position="337"/>
        <end position="357"/>
    </location>
</feature>
<feature type="transmembrane region" description="Helical" evidence="10">
    <location>
        <begin position="54"/>
        <end position="74"/>
    </location>
</feature>
<feature type="transmembrane region" description="Helical" evidence="10">
    <location>
        <begin position="101"/>
        <end position="127"/>
    </location>
</feature>
<evidence type="ECO:0000313" key="12">
    <source>
        <dbReference type="EMBL" id="GLI01758.1"/>
    </source>
</evidence>
<evidence type="ECO:0000313" key="13">
    <source>
        <dbReference type="Proteomes" id="UP001144280"/>
    </source>
</evidence>
<dbReference type="Proteomes" id="UP001144280">
    <property type="component" value="Unassembled WGS sequence"/>
</dbReference>
<proteinExistence type="inferred from homology"/>
<name>A0ABQ5R6C2_9ACTN</name>
<evidence type="ECO:0000256" key="1">
    <source>
        <dbReference type="ARBA" id="ARBA00004651"/>
    </source>
</evidence>